<accession>A0A2W1L7E4</accession>
<feature type="region of interest" description="Disordered" evidence="1">
    <location>
        <begin position="1"/>
        <end position="29"/>
    </location>
</feature>
<protein>
    <submittedName>
        <fullName evidence="2">Uncharacterized protein</fullName>
    </submittedName>
</protein>
<feature type="compositionally biased region" description="Basic and acidic residues" evidence="1">
    <location>
        <begin position="10"/>
        <end position="29"/>
    </location>
</feature>
<evidence type="ECO:0000313" key="2">
    <source>
        <dbReference type="EMBL" id="PZD94903.1"/>
    </source>
</evidence>
<name>A0A2W1L7E4_9BACL</name>
<comment type="caution">
    <text evidence="2">The sequence shown here is derived from an EMBL/GenBank/DDBJ whole genome shotgun (WGS) entry which is preliminary data.</text>
</comment>
<reference evidence="2 3" key="1">
    <citation type="submission" date="2018-06" db="EMBL/GenBank/DDBJ databases">
        <title>Paenibacillus imtechensis sp. nov.</title>
        <authorList>
            <person name="Pinnaka A.K."/>
            <person name="Singh H."/>
            <person name="Kaur M."/>
        </authorList>
    </citation>
    <scope>NUCLEOTIDE SEQUENCE [LARGE SCALE GENOMIC DNA]</scope>
    <source>
        <strain evidence="2 3">SMB1</strain>
    </source>
</reference>
<gene>
    <name evidence="2" type="ORF">DNH61_15680</name>
</gene>
<feature type="region of interest" description="Disordered" evidence="1">
    <location>
        <begin position="41"/>
        <end position="65"/>
    </location>
</feature>
<dbReference type="EMBL" id="QKRB01000047">
    <property type="protein sequence ID" value="PZD94903.1"/>
    <property type="molecule type" value="Genomic_DNA"/>
</dbReference>
<organism evidence="2 3">
    <name type="scientific">Paenibacillus sambharensis</name>
    <dbReference type="NCBI Taxonomy" id="1803190"/>
    <lineage>
        <taxon>Bacteria</taxon>
        <taxon>Bacillati</taxon>
        <taxon>Bacillota</taxon>
        <taxon>Bacilli</taxon>
        <taxon>Bacillales</taxon>
        <taxon>Paenibacillaceae</taxon>
        <taxon>Paenibacillus</taxon>
    </lineage>
</organism>
<feature type="compositionally biased region" description="Basic and acidic residues" evidence="1">
    <location>
        <begin position="46"/>
        <end position="65"/>
    </location>
</feature>
<dbReference type="Pfam" id="PF13217">
    <property type="entry name" value="DUF4025"/>
    <property type="match status" value="1"/>
</dbReference>
<proteinExistence type="predicted"/>
<sequence length="65" mass="7529">MMLRKGGKPMTERQKGQDDPHKLKGTELTHEQFSDVYMAGTSDGVHQLKDRKVKVERQGYEPDRK</sequence>
<dbReference type="OrthoDB" id="2642114at2"/>
<dbReference type="InterPro" id="IPR025100">
    <property type="entry name" value="DUF4025"/>
</dbReference>
<evidence type="ECO:0000313" key="3">
    <source>
        <dbReference type="Proteomes" id="UP000249522"/>
    </source>
</evidence>
<keyword evidence="3" id="KW-1185">Reference proteome</keyword>
<dbReference type="AlphaFoldDB" id="A0A2W1L7E4"/>
<evidence type="ECO:0000256" key="1">
    <source>
        <dbReference type="SAM" id="MobiDB-lite"/>
    </source>
</evidence>
<dbReference type="Proteomes" id="UP000249522">
    <property type="component" value="Unassembled WGS sequence"/>
</dbReference>